<feature type="domain" description="Leucine-rich repeat-containing N-terminal plant-type" evidence="14">
    <location>
        <begin position="36"/>
        <end position="73"/>
    </location>
</feature>
<keyword evidence="3" id="KW-1003">Cell membrane</keyword>
<keyword evidence="8 12" id="KW-1133">Transmembrane helix</keyword>
<evidence type="ECO:0000256" key="11">
    <source>
        <dbReference type="ARBA" id="ARBA00023180"/>
    </source>
</evidence>
<evidence type="ECO:0000256" key="2">
    <source>
        <dbReference type="ARBA" id="ARBA00009592"/>
    </source>
</evidence>
<dbReference type="SMART" id="SM00369">
    <property type="entry name" value="LRR_TYP"/>
    <property type="match status" value="10"/>
</dbReference>
<comment type="similarity">
    <text evidence="2">Belongs to the RLP family.</text>
</comment>
<dbReference type="EMBL" id="RCHU01000292">
    <property type="protein sequence ID" value="TKS08874.1"/>
    <property type="molecule type" value="Genomic_DNA"/>
</dbReference>
<dbReference type="AlphaFoldDB" id="A0A4U5QEF3"/>
<proteinExistence type="inferred from homology"/>
<sequence length="1019" mass="113619">MSSIPVNILLLSLLLVASASLCFSYGSFTQGCSQIERDALLKFKHDLKDPSNRLASWAGFGGDCCTWRGVICDNVTGHVIELRLRSISFEDYLASSGASTQYEDYLKLILSGSINPSLVSLKHLRYLDLRNNDFGGVQIPKFIGLIGSLTHLDLSGAGFAGMIPHELGNLSDLHYLNLHDYYSQYNVENLNWLSQLSSLEFLDLSLVHLGNVYNWLEVINTLPSLVELHLSYCQLPPVPPILYVNFSSLSILDLSSNYIDESAISMLNFPRWVSHLKTLLSLNLANNNFQGPIPNGLQNLTMLKALDLSINHFSSSIPEWLYSFEHLKLLNLRSNNLQGVLSSSIGNMTSLISLDLSLNHELKFEGGIPGSFKKLCNLRTLSLSNVKLNQDMAEVLEVLLGCVSEEVESLDLAGCLLFGQLTNHLGKFRNLAYLGLRSNSISGPIPMALGELVSLTSLDLSDNKFNGTLPKSLGELTKLEEMDISHNSFQGEVSEVHFANLKNLRNFSAAGNQLNLRVSPDWIPPQLVFIDLRSWNVGPQFPKWVRPLEHLSYLDISNSSISSTIPIWFWSMSFRMEYLNLSHNQIQGVIPSKLKLDFTASYPLVDLSSNHFKGPLPSIFSNVGALVLSNNSFSGSMLNFLCHKTDELKNMQVLNLGENLLSGEIPDCWSSWQYLVAIKLSNNKLGGNMPDSIGALSLLESLHIRNSSLSGKLPISLKNCTKLITLDVAENELVGSIPAWIGKRFSSMVVLNMRANKFHGRIPRELCNLASLQILDLAHNRLSWSIPTCFNKLSAMATRNDSLGKIYLDSASSTFDNVLLVMKGKVVEYSTILKFVRSIDLSSNALCGEIPEEVTRLSELQSLNLSQNSLTGRIPEGIGALRYLESMDFSVNQLSGEIPQSMSDLTFLSHLNLSDNRLRGRIPSGTQLQSFGPSSFSGNELCGPPLSKNCSVDNKFHVEHEREEDGNGLGGRWFYVSMVLGFIVGFWGVVGPLMFNRRWRYVYYHFLDRLRDQIWWRFM</sequence>
<dbReference type="PANTHER" id="PTHR48063">
    <property type="entry name" value="LRR RECEPTOR-LIKE KINASE"/>
    <property type="match status" value="1"/>
</dbReference>
<evidence type="ECO:0000256" key="6">
    <source>
        <dbReference type="ARBA" id="ARBA00022729"/>
    </source>
</evidence>
<dbReference type="InterPro" id="IPR046956">
    <property type="entry name" value="RLP23-like"/>
</dbReference>
<evidence type="ECO:0000259" key="14">
    <source>
        <dbReference type="Pfam" id="PF08263"/>
    </source>
</evidence>
<dbReference type="STRING" id="43335.A0A4U5QEF3"/>
<dbReference type="Pfam" id="PF08263">
    <property type="entry name" value="LRRNT_2"/>
    <property type="match status" value="1"/>
</dbReference>
<evidence type="ECO:0000256" key="1">
    <source>
        <dbReference type="ARBA" id="ARBA00004251"/>
    </source>
</evidence>
<comment type="caution">
    <text evidence="15">The sequence shown here is derived from an EMBL/GenBank/DDBJ whole genome shotgun (WGS) entry which is preliminary data.</text>
</comment>
<evidence type="ECO:0000256" key="13">
    <source>
        <dbReference type="SAM" id="SignalP"/>
    </source>
</evidence>
<dbReference type="FunFam" id="3.80.10.10:FF:000111">
    <property type="entry name" value="LRR receptor-like serine/threonine-protein kinase ERECTA"/>
    <property type="match status" value="1"/>
</dbReference>
<evidence type="ECO:0000256" key="9">
    <source>
        <dbReference type="ARBA" id="ARBA00023136"/>
    </source>
</evidence>
<keyword evidence="11" id="KW-0325">Glycoprotein</keyword>
<evidence type="ECO:0000256" key="7">
    <source>
        <dbReference type="ARBA" id="ARBA00022737"/>
    </source>
</evidence>
<evidence type="ECO:0000256" key="8">
    <source>
        <dbReference type="ARBA" id="ARBA00022989"/>
    </source>
</evidence>
<dbReference type="Pfam" id="PF00560">
    <property type="entry name" value="LRR_1"/>
    <property type="match status" value="8"/>
</dbReference>
<dbReference type="GO" id="GO:0005886">
    <property type="term" value="C:plasma membrane"/>
    <property type="evidence" value="ECO:0007669"/>
    <property type="project" value="UniProtKB-SubCell"/>
</dbReference>
<dbReference type="InterPro" id="IPR013210">
    <property type="entry name" value="LRR_N_plant-typ"/>
</dbReference>
<gene>
    <name evidence="15" type="ORF">D5086_0000101730</name>
</gene>
<dbReference type="PANTHER" id="PTHR48063:SF98">
    <property type="entry name" value="LRR RECEPTOR-LIKE SERINE_THREONINE-PROTEIN KINASE FLS2"/>
    <property type="match status" value="1"/>
</dbReference>
<feature type="transmembrane region" description="Helical" evidence="12">
    <location>
        <begin position="973"/>
        <end position="995"/>
    </location>
</feature>
<protein>
    <submittedName>
        <fullName evidence="15">Receptor-like protein 12</fullName>
    </submittedName>
</protein>
<evidence type="ECO:0000256" key="5">
    <source>
        <dbReference type="ARBA" id="ARBA00022692"/>
    </source>
</evidence>
<dbReference type="SUPFAM" id="SSF52047">
    <property type="entry name" value="RNI-like"/>
    <property type="match status" value="1"/>
</dbReference>
<keyword evidence="5 12" id="KW-0812">Transmembrane</keyword>
<organism evidence="15">
    <name type="scientific">Populus alba</name>
    <name type="common">White poplar</name>
    <dbReference type="NCBI Taxonomy" id="43335"/>
    <lineage>
        <taxon>Eukaryota</taxon>
        <taxon>Viridiplantae</taxon>
        <taxon>Streptophyta</taxon>
        <taxon>Embryophyta</taxon>
        <taxon>Tracheophyta</taxon>
        <taxon>Spermatophyta</taxon>
        <taxon>Magnoliopsida</taxon>
        <taxon>eudicotyledons</taxon>
        <taxon>Gunneridae</taxon>
        <taxon>Pentapetalae</taxon>
        <taxon>rosids</taxon>
        <taxon>fabids</taxon>
        <taxon>Malpighiales</taxon>
        <taxon>Salicaceae</taxon>
        <taxon>Saliceae</taxon>
        <taxon>Populus</taxon>
    </lineage>
</organism>
<name>A0A4U5QEF3_POPAL</name>
<evidence type="ECO:0000256" key="10">
    <source>
        <dbReference type="ARBA" id="ARBA00023170"/>
    </source>
</evidence>
<dbReference type="FunFam" id="3.80.10.10:FF:000041">
    <property type="entry name" value="LRR receptor-like serine/threonine-protein kinase ERECTA"/>
    <property type="match status" value="1"/>
</dbReference>
<keyword evidence="4" id="KW-0433">Leucine-rich repeat</keyword>
<evidence type="ECO:0000256" key="12">
    <source>
        <dbReference type="SAM" id="Phobius"/>
    </source>
</evidence>
<dbReference type="Gene3D" id="3.80.10.10">
    <property type="entry name" value="Ribonuclease Inhibitor"/>
    <property type="match status" value="6"/>
</dbReference>
<keyword evidence="7" id="KW-0677">Repeat</keyword>
<feature type="signal peptide" evidence="13">
    <location>
        <begin position="1"/>
        <end position="19"/>
    </location>
</feature>
<keyword evidence="10 15" id="KW-0675">Receptor</keyword>
<dbReference type="Pfam" id="PF13855">
    <property type="entry name" value="LRR_8"/>
    <property type="match status" value="1"/>
</dbReference>
<dbReference type="InterPro" id="IPR003591">
    <property type="entry name" value="Leu-rich_rpt_typical-subtyp"/>
</dbReference>
<dbReference type="FunFam" id="3.80.10.10:FF:000095">
    <property type="entry name" value="LRR receptor-like serine/threonine-protein kinase GSO1"/>
    <property type="match status" value="2"/>
</dbReference>
<reference evidence="15" key="1">
    <citation type="submission" date="2018-10" db="EMBL/GenBank/DDBJ databases">
        <title>Population genomic analysis revealed the cold adaptation of white poplar.</title>
        <authorList>
            <person name="Liu Y.-J."/>
        </authorList>
    </citation>
    <scope>NUCLEOTIDE SEQUENCE [LARGE SCALE GENOMIC DNA]</scope>
    <source>
        <strain evidence="15">PAL-ZL1</strain>
    </source>
</reference>
<keyword evidence="6 13" id="KW-0732">Signal</keyword>
<keyword evidence="9 12" id="KW-0472">Membrane</keyword>
<evidence type="ECO:0000256" key="4">
    <source>
        <dbReference type="ARBA" id="ARBA00022614"/>
    </source>
</evidence>
<accession>A0A4U5QEF3</accession>
<feature type="chain" id="PRO_5020454730" evidence="13">
    <location>
        <begin position="20"/>
        <end position="1019"/>
    </location>
</feature>
<dbReference type="InterPro" id="IPR032675">
    <property type="entry name" value="LRR_dom_sf"/>
</dbReference>
<comment type="subcellular location">
    <subcellularLocation>
        <location evidence="1">Cell membrane</location>
        <topology evidence="1">Single-pass type I membrane protein</topology>
    </subcellularLocation>
</comment>
<dbReference type="PRINTS" id="PR00019">
    <property type="entry name" value="LEURICHRPT"/>
</dbReference>
<dbReference type="SUPFAM" id="SSF52058">
    <property type="entry name" value="L domain-like"/>
    <property type="match status" value="2"/>
</dbReference>
<dbReference type="Pfam" id="PF13516">
    <property type="entry name" value="LRR_6"/>
    <property type="match status" value="1"/>
</dbReference>
<evidence type="ECO:0000256" key="3">
    <source>
        <dbReference type="ARBA" id="ARBA00022475"/>
    </source>
</evidence>
<dbReference type="InterPro" id="IPR001611">
    <property type="entry name" value="Leu-rich_rpt"/>
</dbReference>
<evidence type="ECO:0000313" key="15">
    <source>
        <dbReference type="EMBL" id="TKS08874.1"/>
    </source>
</evidence>